<dbReference type="RefSeq" id="WP_045246918.1">
    <property type="nucleotide sequence ID" value="NZ_JYIY01000066.1"/>
</dbReference>
<comment type="caution">
    <text evidence="1">The sequence shown here is derived from an EMBL/GenBank/DDBJ whole genome shotgun (WGS) entry which is preliminary data.</text>
</comment>
<keyword evidence="2" id="KW-1185">Reference proteome</keyword>
<name>A0A0F0LXF4_9MICO</name>
<accession>A0A0F0LXF4</accession>
<dbReference type="SUPFAM" id="SSF55298">
    <property type="entry name" value="YjgF-like"/>
    <property type="match status" value="1"/>
</dbReference>
<reference evidence="1 2" key="1">
    <citation type="submission" date="2015-02" db="EMBL/GenBank/DDBJ databases">
        <title>Draft genome sequences of ten Microbacterium spp. with emphasis on heavy metal contaminated environments.</title>
        <authorList>
            <person name="Corretto E."/>
        </authorList>
    </citation>
    <scope>NUCLEOTIDE SEQUENCE [LARGE SCALE GENOMIC DNA]</scope>
    <source>
        <strain evidence="1 2">DSM 18659</strain>
    </source>
</reference>
<evidence type="ECO:0000313" key="1">
    <source>
        <dbReference type="EMBL" id="KJL37369.1"/>
    </source>
</evidence>
<protein>
    <submittedName>
        <fullName evidence="1">RutC family protein YjgH</fullName>
    </submittedName>
</protein>
<dbReference type="GO" id="GO:0019239">
    <property type="term" value="F:deaminase activity"/>
    <property type="evidence" value="ECO:0007669"/>
    <property type="project" value="TreeGrafter"/>
</dbReference>
<dbReference type="PANTHER" id="PTHR11803:SF44">
    <property type="entry name" value="RUTC FAMILY PROTEIN YJGH"/>
    <property type="match status" value="1"/>
</dbReference>
<dbReference type="Pfam" id="PF01042">
    <property type="entry name" value="Ribonuc_L-PSP"/>
    <property type="match status" value="1"/>
</dbReference>
<dbReference type="InterPro" id="IPR035959">
    <property type="entry name" value="RutC-like_sf"/>
</dbReference>
<gene>
    <name evidence="1" type="primary">yjgH</name>
    <name evidence="1" type="ORF">RR49_00953</name>
</gene>
<dbReference type="InterPro" id="IPR006175">
    <property type="entry name" value="YjgF/YER057c/UK114"/>
</dbReference>
<dbReference type="Gene3D" id="3.30.1330.40">
    <property type="entry name" value="RutC-like"/>
    <property type="match status" value="1"/>
</dbReference>
<sequence>MTEDYLQYHFSPGFEAGGFLFVSGQIGLHPSGLAPSDPSEQARIAFERLGAVLAEAQLSYDDIVSITSHHVGDVAGIFDWFPAVKDVFLAPPYPAWTAIGVSGLAIPELVIEISAIARSSA</sequence>
<dbReference type="EMBL" id="JYIY01000066">
    <property type="protein sequence ID" value="KJL37369.1"/>
    <property type="molecule type" value="Genomic_DNA"/>
</dbReference>
<dbReference type="CDD" id="cd02198">
    <property type="entry name" value="YjgH_like"/>
    <property type="match status" value="1"/>
</dbReference>
<organism evidence="1 2">
    <name type="scientific">Microbacterium ginsengisoli</name>
    <dbReference type="NCBI Taxonomy" id="400772"/>
    <lineage>
        <taxon>Bacteria</taxon>
        <taxon>Bacillati</taxon>
        <taxon>Actinomycetota</taxon>
        <taxon>Actinomycetes</taxon>
        <taxon>Micrococcales</taxon>
        <taxon>Microbacteriaceae</taxon>
        <taxon>Microbacterium</taxon>
    </lineage>
</organism>
<dbReference type="Proteomes" id="UP000033451">
    <property type="component" value="Unassembled WGS sequence"/>
</dbReference>
<proteinExistence type="predicted"/>
<dbReference type="AlphaFoldDB" id="A0A0F0LXF4"/>
<dbReference type="InterPro" id="IPR038743">
    <property type="entry name" value="YjgH-like"/>
</dbReference>
<dbReference type="PATRIC" id="fig|400772.4.peg.978"/>
<dbReference type="STRING" id="400772.RR49_00953"/>
<dbReference type="GO" id="GO:0005829">
    <property type="term" value="C:cytosol"/>
    <property type="evidence" value="ECO:0007669"/>
    <property type="project" value="TreeGrafter"/>
</dbReference>
<evidence type="ECO:0000313" key="2">
    <source>
        <dbReference type="Proteomes" id="UP000033451"/>
    </source>
</evidence>
<dbReference type="PANTHER" id="PTHR11803">
    <property type="entry name" value="2-IMINOBUTANOATE/2-IMINOPROPANOATE DEAMINASE RIDA"/>
    <property type="match status" value="1"/>
</dbReference>